<feature type="transmembrane region" description="Helical" evidence="2">
    <location>
        <begin position="185"/>
        <end position="203"/>
    </location>
</feature>
<feature type="transmembrane region" description="Helical" evidence="2">
    <location>
        <begin position="237"/>
        <end position="257"/>
    </location>
</feature>
<dbReference type="Proteomes" id="UP000005801">
    <property type="component" value="Unassembled WGS sequence"/>
</dbReference>
<dbReference type="OrthoDB" id="5392467at2"/>
<comment type="caution">
    <text evidence="3">The sequence shown here is derived from an EMBL/GenBank/DDBJ whole genome shotgun (WGS) entry which is preliminary data.</text>
</comment>
<dbReference type="RefSeq" id="WP_006970621.1">
    <property type="nucleotide sequence ID" value="NZ_ABCS01000012.1"/>
</dbReference>
<dbReference type="InterPro" id="IPR049806">
    <property type="entry name" value="MasK-like_C"/>
</dbReference>
<sequence>MPGSASNKVLRVAVIVDGESCEELRQTEPGDVIVGRASETGLGIGPSSALEYGAAAEGPKTARSMPLAFIALGMILMLLIGSWFAVKVNAASSDNVVLESAEVEASYQTDEELLAATGLTKKELEKKKRRARRATLVLLGVGMLGVVLVVAGTTMLRGRRRHQRRVLAVYDGHAKPRDYRAKAPIWLGVGVALVLGGGGLFAYEVGKHDPDAPIAEETTRGDMSAFKAEGDGGTGGLGLGIALIGIVPLVIGAMGITEKPPRKRKRKPKGGRVPREHKLFEWVAEEGTYYINIPPETKGKLVLGKNKASVKSLRKRFGQPDGTLRVKLGPKAKGKLLLGQTRIMFQTAKPARAAALPTFPQQYADPFAHLRMSTLDIAAFGGVGFIALVLLVWFSKFADRTPPPPDERFVQEMGIPASFYEEEEELEEVEEEQEDTLKQEDKEEKQEVKEEKQEDNLEKPKNVSEKAFKEARGVGVARVLGTWGGEGEGTVLDVIESTENNLGDLFAQGMTTTGEYQGGEIGDFVAGGGGIDATGTVASNEALQTGEGPAEVGKTEKKERKVRGKAKSKTGDVFGDVDKKAVSATIRRRMPGLQACYEKALRSNPQLKGKMEYTITINPSGRVTQVDIEQDTVGDSSVRTCTVGKIKGWRFFAEGAEESSEVTFSVNFTGS</sequence>
<dbReference type="NCBIfam" id="NF033768">
    <property type="entry name" value="myxo_SS_tail"/>
    <property type="match status" value="1"/>
</dbReference>
<feature type="compositionally biased region" description="Acidic residues" evidence="1">
    <location>
        <begin position="422"/>
        <end position="434"/>
    </location>
</feature>
<keyword evidence="2" id="KW-1133">Transmembrane helix</keyword>
<dbReference type="STRING" id="391625.PPSIR1_36587"/>
<feature type="transmembrane region" description="Helical" evidence="2">
    <location>
        <begin position="67"/>
        <end position="86"/>
    </location>
</feature>
<protein>
    <recommendedName>
        <fullName evidence="5">AgmX/PglI C-terminal domain-containing protein</fullName>
    </recommendedName>
</protein>
<keyword evidence="4" id="KW-1185">Reference proteome</keyword>
<feature type="compositionally biased region" description="Basic and acidic residues" evidence="1">
    <location>
        <begin position="435"/>
        <end position="465"/>
    </location>
</feature>
<reference evidence="3 4" key="1">
    <citation type="submission" date="2007-06" db="EMBL/GenBank/DDBJ databases">
        <authorList>
            <person name="Shimkets L."/>
            <person name="Ferriera S."/>
            <person name="Johnson J."/>
            <person name="Kravitz S."/>
            <person name="Beeson K."/>
            <person name="Sutton G."/>
            <person name="Rogers Y.-H."/>
            <person name="Friedman R."/>
            <person name="Frazier M."/>
            <person name="Venter J.C."/>
        </authorList>
    </citation>
    <scope>NUCLEOTIDE SEQUENCE [LARGE SCALE GENOMIC DNA]</scope>
    <source>
        <strain evidence="3 4">SIR-1</strain>
    </source>
</reference>
<organism evidence="3 4">
    <name type="scientific">Plesiocystis pacifica SIR-1</name>
    <dbReference type="NCBI Taxonomy" id="391625"/>
    <lineage>
        <taxon>Bacteria</taxon>
        <taxon>Pseudomonadati</taxon>
        <taxon>Myxococcota</taxon>
        <taxon>Polyangia</taxon>
        <taxon>Nannocystales</taxon>
        <taxon>Nannocystaceae</taxon>
        <taxon>Plesiocystis</taxon>
    </lineage>
</organism>
<dbReference type="eggNOG" id="COG0810">
    <property type="taxonomic scope" value="Bacteria"/>
</dbReference>
<proteinExistence type="predicted"/>
<name>A6G1M2_9BACT</name>
<gene>
    <name evidence="3" type="ORF">PPSIR1_36587</name>
</gene>
<dbReference type="EMBL" id="ABCS01000012">
    <property type="protein sequence ID" value="EDM80286.1"/>
    <property type="molecule type" value="Genomic_DNA"/>
</dbReference>
<accession>A6G1M2</accession>
<feature type="transmembrane region" description="Helical" evidence="2">
    <location>
        <begin position="377"/>
        <end position="395"/>
    </location>
</feature>
<evidence type="ECO:0000256" key="2">
    <source>
        <dbReference type="SAM" id="Phobius"/>
    </source>
</evidence>
<evidence type="ECO:0000313" key="3">
    <source>
        <dbReference type="EMBL" id="EDM80286.1"/>
    </source>
</evidence>
<feature type="region of interest" description="Disordered" evidence="1">
    <location>
        <begin position="422"/>
        <end position="465"/>
    </location>
</feature>
<feature type="transmembrane region" description="Helical" evidence="2">
    <location>
        <begin position="134"/>
        <end position="156"/>
    </location>
</feature>
<evidence type="ECO:0008006" key="5">
    <source>
        <dbReference type="Google" id="ProtNLM"/>
    </source>
</evidence>
<evidence type="ECO:0000313" key="4">
    <source>
        <dbReference type="Proteomes" id="UP000005801"/>
    </source>
</evidence>
<evidence type="ECO:0000256" key="1">
    <source>
        <dbReference type="SAM" id="MobiDB-lite"/>
    </source>
</evidence>
<keyword evidence="2" id="KW-0812">Transmembrane</keyword>
<keyword evidence="2" id="KW-0472">Membrane</keyword>
<dbReference type="AlphaFoldDB" id="A6G1M2"/>